<dbReference type="EMBL" id="FWFW01000004">
    <property type="protein sequence ID" value="SLN37714.1"/>
    <property type="molecule type" value="Genomic_DNA"/>
</dbReference>
<protein>
    <submittedName>
        <fullName evidence="1">Uncharacterized protein</fullName>
    </submittedName>
</protein>
<name>A0A1Y5SCV9_9RHOB</name>
<dbReference type="SUPFAM" id="SSF52540">
    <property type="entry name" value="P-loop containing nucleoside triphosphate hydrolases"/>
    <property type="match status" value="1"/>
</dbReference>
<gene>
    <name evidence="1" type="ORF">PAM7971_01661</name>
</gene>
<proteinExistence type="predicted"/>
<dbReference type="OrthoDB" id="5297432at2"/>
<accession>A0A1Y5SCV9</accession>
<dbReference type="RefSeq" id="WP_085848597.1">
    <property type="nucleotide sequence ID" value="NZ_FNZV01000003.1"/>
</dbReference>
<organism evidence="1 2">
    <name type="scientific">Pacificibacter marinus</name>
    <dbReference type="NCBI Taxonomy" id="658057"/>
    <lineage>
        <taxon>Bacteria</taxon>
        <taxon>Pseudomonadati</taxon>
        <taxon>Pseudomonadota</taxon>
        <taxon>Alphaproteobacteria</taxon>
        <taxon>Rhodobacterales</taxon>
        <taxon>Roseobacteraceae</taxon>
        <taxon>Pacificibacter</taxon>
    </lineage>
</organism>
<sequence>MPRIPFADVTFPNQGASTRYEIENRLKQFIVDYRKNACALGNVYPVTERDRATIQRRSEAYIAATSRASGMSHLDKNDRAALEVFRGGAELVAVETEHRADEIASALHTDMPWMAQATEKLWQGMRSSVRRGDPAPQIAPLLLVGPPGIGNSHWARLLGDLMHVPTTVIEATNEPASFSITGSQRGWASCEPGKPLQTIIAHSIANPIVVDHLGDDGEQLEWVSDRSSISFYSVMRRATCRQKR</sequence>
<evidence type="ECO:0000313" key="1">
    <source>
        <dbReference type="EMBL" id="SLN37714.1"/>
    </source>
</evidence>
<dbReference type="Gene3D" id="3.40.50.300">
    <property type="entry name" value="P-loop containing nucleotide triphosphate hydrolases"/>
    <property type="match status" value="1"/>
</dbReference>
<evidence type="ECO:0000313" key="2">
    <source>
        <dbReference type="Proteomes" id="UP000193307"/>
    </source>
</evidence>
<dbReference type="InterPro" id="IPR027417">
    <property type="entry name" value="P-loop_NTPase"/>
</dbReference>
<reference evidence="1 2" key="1">
    <citation type="submission" date="2017-03" db="EMBL/GenBank/DDBJ databases">
        <authorList>
            <person name="Afonso C.L."/>
            <person name="Miller P.J."/>
            <person name="Scott M.A."/>
            <person name="Spackman E."/>
            <person name="Goraichik I."/>
            <person name="Dimitrov K.M."/>
            <person name="Suarez D.L."/>
            <person name="Swayne D.E."/>
        </authorList>
    </citation>
    <scope>NUCLEOTIDE SEQUENCE [LARGE SCALE GENOMIC DNA]</scope>
    <source>
        <strain evidence="1 2">CECT 7971</strain>
    </source>
</reference>
<dbReference type="AlphaFoldDB" id="A0A1Y5SCV9"/>
<dbReference type="Proteomes" id="UP000193307">
    <property type="component" value="Unassembled WGS sequence"/>
</dbReference>
<keyword evidence="2" id="KW-1185">Reference proteome</keyword>
<dbReference type="STRING" id="658057.SAMN04488032_103108"/>